<keyword evidence="8" id="KW-1185">Reference proteome</keyword>
<sequence length="236" mass="24051">MLAVPLSALVAHAVGISVLRGDDSLRSTADPLPVALTLLPSTLIAQLIVNAAPIAVFALAQAGVASQFQYSFSLARIPLFMVVPLQSMLISPFAQMIEQADRAEFVRRVRLGATILLALAITGCLLGAILGPPIIEFVFGAGRSLEGFGVGLLVGAVIVHVALIIGTQLLLAARRPQDVAISWTVALAAAAVVLVALAVPAGITLASGSAVLVGSAAGAIVALRRSLNALRSKDAS</sequence>
<gene>
    <name evidence="7" type="ORF">GCM10025874_12660</name>
</gene>
<reference evidence="7 8" key="1">
    <citation type="journal article" date="2014" name="Int. J. Syst. Evol. Microbiol.">
        <title>Complete genome sequence of Corynebacterium casei LMG S-19264T (=DSM 44701T), isolated from a smear-ripened cheese.</title>
        <authorList>
            <consortium name="US DOE Joint Genome Institute (JGI-PGF)"/>
            <person name="Walter F."/>
            <person name="Albersmeier A."/>
            <person name="Kalinowski J."/>
            <person name="Ruckert C."/>
        </authorList>
    </citation>
    <scope>NUCLEOTIDE SEQUENCE [LARGE SCALE GENOMIC DNA]</scope>
    <source>
        <strain evidence="7 8">NBRC 112289</strain>
    </source>
</reference>
<name>A0AA37UF55_9MICO</name>
<protein>
    <submittedName>
        <fullName evidence="7">Uncharacterized protein</fullName>
    </submittedName>
</protein>
<dbReference type="Proteomes" id="UP001157160">
    <property type="component" value="Unassembled WGS sequence"/>
</dbReference>
<evidence type="ECO:0000256" key="6">
    <source>
        <dbReference type="SAM" id="Phobius"/>
    </source>
</evidence>
<comment type="subcellular location">
    <subcellularLocation>
        <location evidence="1">Cell membrane</location>
        <topology evidence="1">Multi-pass membrane protein</topology>
    </subcellularLocation>
</comment>
<evidence type="ECO:0000256" key="4">
    <source>
        <dbReference type="ARBA" id="ARBA00022989"/>
    </source>
</evidence>
<dbReference type="EMBL" id="BSUL01000001">
    <property type="protein sequence ID" value="GMA28013.1"/>
    <property type="molecule type" value="Genomic_DNA"/>
</dbReference>
<keyword evidence="3 6" id="KW-0812">Transmembrane</keyword>
<dbReference type="PANTHER" id="PTHR30250:SF11">
    <property type="entry name" value="O-ANTIGEN TRANSPORTER-RELATED"/>
    <property type="match status" value="1"/>
</dbReference>
<evidence type="ECO:0000313" key="7">
    <source>
        <dbReference type="EMBL" id="GMA28013.1"/>
    </source>
</evidence>
<evidence type="ECO:0000256" key="3">
    <source>
        <dbReference type="ARBA" id="ARBA00022692"/>
    </source>
</evidence>
<dbReference type="RefSeq" id="WP_284231112.1">
    <property type="nucleotide sequence ID" value="NZ_BSUL01000001.1"/>
</dbReference>
<evidence type="ECO:0000256" key="2">
    <source>
        <dbReference type="ARBA" id="ARBA00022475"/>
    </source>
</evidence>
<evidence type="ECO:0000256" key="5">
    <source>
        <dbReference type="ARBA" id="ARBA00023136"/>
    </source>
</evidence>
<feature type="transmembrane region" description="Helical" evidence="6">
    <location>
        <begin position="37"/>
        <end position="60"/>
    </location>
</feature>
<evidence type="ECO:0000256" key="1">
    <source>
        <dbReference type="ARBA" id="ARBA00004651"/>
    </source>
</evidence>
<keyword evidence="4 6" id="KW-1133">Transmembrane helix</keyword>
<dbReference type="AlphaFoldDB" id="A0AA37UF55"/>
<keyword evidence="2" id="KW-1003">Cell membrane</keyword>
<dbReference type="PANTHER" id="PTHR30250">
    <property type="entry name" value="PST FAMILY PREDICTED COLANIC ACID TRANSPORTER"/>
    <property type="match status" value="1"/>
</dbReference>
<dbReference type="InterPro" id="IPR050833">
    <property type="entry name" value="Poly_Biosynth_Transport"/>
</dbReference>
<proteinExistence type="predicted"/>
<dbReference type="GO" id="GO:0005886">
    <property type="term" value="C:plasma membrane"/>
    <property type="evidence" value="ECO:0007669"/>
    <property type="project" value="UniProtKB-SubCell"/>
</dbReference>
<feature type="transmembrane region" description="Helical" evidence="6">
    <location>
        <begin position="179"/>
        <end position="199"/>
    </location>
</feature>
<feature type="transmembrane region" description="Helical" evidence="6">
    <location>
        <begin position="205"/>
        <end position="223"/>
    </location>
</feature>
<feature type="transmembrane region" description="Helical" evidence="6">
    <location>
        <begin position="111"/>
        <end position="135"/>
    </location>
</feature>
<evidence type="ECO:0000313" key="8">
    <source>
        <dbReference type="Proteomes" id="UP001157160"/>
    </source>
</evidence>
<feature type="transmembrane region" description="Helical" evidence="6">
    <location>
        <begin position="147"/>
        <end position="172"/>
    </location>
</feature>
<comment type="caution">
    <text evidence="7">The sequence shown here is derived from an EMBL/GenBank/DDBJ whole genome shotgun (WGS) entry which is preliminary data.</text>
</comment>
<accession>A0AA37UF55</accession>
<keyword evidence="5 6" id="KW-0472">Membrane</keyword>
<organism evidence="7 8">
    <name type="scientific">Arenivirga flava</name>
    <dbReference type="NCBI Taxonomy" id="1930060"/>
    <lineage>
        <taxon>Bacteria</taxon>
        <taxon>Bacillati</taxon>
        <taxon>Actinomycetota</taxon>
        <taxon>Actinomycetes</taxon>
        <taxon>Micrococcales</taxon>
        <taxon>Microbacteriaceae</taxon>
        <taxon>Arenivirga</taxon>
    </lineage>
</organism>